<sequence length="124" mass="13476">MSLGKQIGKVRHTMSITNSRDDKVQIKLVFDFSTATDAEIKAWALSNRVIAFQRPARDLSASELNALDGSTVIASDAGKKVVSREEKIKTLVNAGIPLKLAIIAVDNPELLETINVPDESDKSE</sequence>
<accession>A0A6H2A2D5</accession>
<reference evidence="1" key="1">
    <citation type="submission" date="2020-03" db="EMBL/GenBank/DDBJ databases">
        <title>The deep terrestrial virosphere.</title>
        <authorList>
            <person name="Holmfeldt K."/>
            <person name="Nilsson E."/>
            <person name="Simone D."/>
            <person name="Lopez-Fernandez M."/>
            <person name="Wu X."/>
            <person name="de Brujin I."/>
            <person name="Lundin D."/>
            <person name="Andersson A."/>
            <person name="Bertilsson S."/>
            <person name="Dopson M."/>
        </authorList>
    </citation>
    <scope>NUCLEOTIDE SEQUENCE</scope>
    <source>
        <strain evidence="1">TM448A04212</strain>
    </source>
</reference>
<proteinExistence type="predicted"/>
<protein>
    <submittedName>
        <fullName evidence="1">Uncharacterized protein</fullName>
    </submittedName>
</protein>
<dbReference type="EMBL" id="MT144463">
    <property type="protein sequence ID" value="QJA53928.1"/>
    <property type="molecule type" value="Genomic_DNA"/>
</dbReference>
<name>A0A6H2A2D5_9ZZZZ</name>
<dbReference type="AlphaFoldDB" id="A0A6H2A2D5"/>
<gene>
    <name evidence="1" type="ORF">TM448A04212_0005</name>
</gene>
<organism evidence="1">
    <name type="scientific">viral metagenome</name>
    <dbReference type="NCBI Taxonomy" id="1070528"/>
    <lineage>
        <taxon>unclassified sequences</taxon>
        <taxon>metagenomes</taxon>
        <taxon>organismal metagenomes</taxon>
    </lineage>
</organism>
<evidence type="ECO:0000313" key="1">
    <source>
        <dbReference type="EMBL" id="QJA53928.1"/>
    </source>
</evidence>